<evidence type="ECO:0000256" key="17">
    <source>
        <dbReference type="RuleBase" id="RU000504"/>
    </source>
</evidence>
<keyword evidence="9" id="KW-0479">Metal-binding</keyword>
<dbReference type="AlphaFoldDB" id="R7YL71"/>
<dbReference type="GO" id="GO:0004743">
    <property type="term" value="F:pyruvate kinase activity"/>
    <property type="evidence" value="ECO:0007669"/>
    <property type="project" value="UniProtKB-EC"/>
</dbReference>
<dbReference type="UniPathway" id="UPA00109">
    <property type="reaction ID" value="UER00188"/>
</dbReference>
<feature type="domain" description="Pyruvate kinase barrel" evidence="18">
    <location>
        <begin position="32"/>
        <end position="358"/>
    </location>
</feature>
<dbReference type="RefSeq" id="XP_007777957.1">
    <property type="nucleotide sequence ID" value="XM_007779767.1"/>
</dbReference>
<comment type="similarity">
    <text evidence="4 17">Belongs to the pyruvate kinase family.</text>
</comment>
<dbReference type="STRING" id="1168221.R7YL71"/>
<dbReference type="SUPFAM" id="SSF51621">
    <property type="entry name" value="Phosphoenolpyruvate/pyruvate domain"/>
    <property type="match status" value="1"/>
</dbReference>
<name>R7YL71_CONA1</name>
<dbReference type="GO" id="GO:0006950">
    <property type="term" value="P:response to stress"/>
    <property type="evidence" value="ECO:0007669"/>
    <property type="project" value="UniProtKB-ARBA"/>
</dbReference>
<evidence type="ECO:0000256" key="11">
    <source>
        <dbReference type="ARBA" id="ARBA00022777"/>
    </source>
</evidence>
<evidence type="ECO:0000259" key="18">
    <source>
        <dbReference type="Pfam" id="PF00224"/>
    </source>
</evidence>
<protein>
    <recommendedName>
        <fullName evidence="7 17">Pyruvate kinase</fullName>
        <ecNumber evidence="6 17">2.7.1.40</ecNumber>
    </recommendedName>
</protein>
<dbReference type="InterPro" id="IPR001697">
    <property type="entry name" value="Pyr_Knase"/>
</dbReference>
<dbReference type="InterPro" id="IPR018209">
    <property type="entry name" value="Pyrv_Knase_AS"/>
</dbReference>
<evidence type="ECO:0000256" key="4">
    <source>
        <dbReference type="ARBA" id="ARBA00008663"/>
    </source>
</evidence>
<dbReference type="Pfam" id="PF02887">
    <property type="entry name" value="PK_C"/>
    <property type="match status" value="1"/>
</dbReference>
<keyword evidence="8 17" id="KW-0808">Transferase</keyword>
<dbReference type="GO" id="GO:0005524">
    <property type="term" value="F:ATP binding"/>
    <property type="evidence" value="ECO:0007669"/>
    <property type="project" value="UniProtKB-KW"/>
</dbReference>
<dbReference type="NCBIfam" id="NF004978">
    <property type="entry name" value="PRK06354.1"/>
    <property type="match status" value="1"/>
</dbReference>
<feature type="domain" description="Pyruvate kinase C-terminal" evidence="19">
    <location>
        <begin position="393"/>
        <end position="515"/>
    </location>
</feature>
<dbReference type="FunFam" id="3.40.1380.20:FF:000001">
    <property type="entry name" value="Pyruvate kinase"/>
    <property type="match status" value="1"/>
</dbReference>
<dbReference type="OMA" id="RVHHIGE"/>
<dbReference type="SUPFAM" id="SSF50800">
    <property type="entry name" value="PK beta-barrel domain-like"/>
    <property type="match status" value="1"/>
</dbReference>
<proteinExistence type="inferred from homology"/>
<evidence type="ECO:0000313" key="21">
    <source>
        <dbReference type="Proteomes" id="UP000016924"/>
    </source>
</evidence>
<evidence type="ECO:0000256" key="14">
    <source>
        <dbReference type="ARBA" id="ARBA00023152"/>
    </source>
</evidence>
<reference evidence="21" key="1">
    <citation type="submission" date="2012-06" db="EMBL/GenBank/DDBJ databases">
        <title>The genome sequence of Coniosporium apollinis CBS 100218.</title>
        <authorList>
            <consortium name="The Broad Institute Genome Sequencing Platform"/>
            <person name="Cuomo C."/>
            <person name="Gorbushina A."/>
            <person name="Noack S."/>
            <person name="Walker B."/>
            <person name="Young S.K."/>
            <person name="Zeng Q."/>
            <person name="Gargeya S."/>
            <person name="Fitzgerald M."/>
            <person name="Haas B."/>
            <person name="Abouelleil A."/>
            <person name="Alvarado L."/>
            <person name="Arachchi H.M."/>
            <person name="Berlin A.M."/>
            <person name="Chapman S.B."/>
            <person name="Goldberg J."/>
            <person name="Griggs A."/>
            <person name="Gujja S."/>
            <person name="Hansen M."/>
            <person name="Howarth C."/>
            <person name="Imamovic A."/>
            <person name="Larimer J."/>
            <person name="McCowan C."/>
            <person name="Montmayeur A."/>
            <person name="Murphy C."/>
            <person name="Neiman D."/>
            <person name="Pearson M."/>
            <person name="Priest M."/>
            <person name="Roberts A."/>
            <person name="Saif S."/>
            <person name="Shea T."/>
            <person name="Sisk P."/>
            <person name="Sykes S."/>
            <person name="Wortman J."/>
            <person name="Nusbaum C."/>
            <person name="Birren B."/>
        </authorList>
    </citation>
    <scope>NUCLEOTIDE SEQUENCE [LARGE SCALE GENOMIC DNA]</scope>
    <source>
        <strain evidence="21">CBS 100218</strain>
    </source>
</reference>
<dbReference type="GO" id="GO:0000287">
    <property type="term" value="F:magnesium ion binding"/>
    <property type="evidence" value="ECO:0007669"/>
    <property type="project" value="InterPro"/>
</dbReference>
<evidence type="ECO:0000256" key="3">
    <source>
        <dbReference type="ARBA" id="ARBA00004997"/>
    </source>
</evidence>
<keyword evidence="15 20" id="KW-0670">Pyruvate</keyword>
<comment type="cofactor">
    <cofactor evidence="1">
        <name>Mg(2+)</name>
        <dbReference type="ChEBI" id="CHEBI:18420"/>
    </cofactor>
</comment>
<evidence type="ECO:0000256" key="2">
    <source>
        <dbReference type="ARBA" id="ARBA00001958"/>
    </source>
</evidence>
<dbReference type="FunFam" id="3.20.20.60:FF:000001">
    <property type="entry name" value="Pyruvate kinase"/>
    <property type="match status" value="1"/>
</dbReference>
<keyword evidence="11 17" id="KW-0418">Kinase</keyword>
<dbReference type="Gene3D" id="3.40.1380.20">
    <property type="entry name" value="Pyruvate kinase, C-terminal domain"/>
    <property type="match status" value="1"/>
</dbReference>
<dbReference type="InterPro" id="IPR015795">
    <property type="entry name" value="Pyrv_Knase_C"/>
</dbReference>
<dbReference type="InterPro" id="IPR036918">
    <property type="entry name" value="Pyrv_Knase_C_sf"/>
</dbReference>
<dbReference type="eggNOG" id="KOG2323">
    <property type="taxonomic scope" value="Eukaryota"/>
</dbReference>
<evidence type="ECO:0000313" key="20">
    <source>
        <dbReference type="EMBL" id="EON62640.1"/>
    </source>
</evidence>
<dbReference type="GO" id="GO:0030955">
    <property type="term" value="F:potassium ion binding"/>
    <property type="evidence" value="ECO:0007669"/>
    <property type="project" value="InterPro"/>
</dbReference>
<dbReference type="HOGENOM" id="CLU_015439_0_1_1"/>
<accession>R7YL71</accession>
<dbReference type="CDD" id="cd00288">
    <property type="entry name" value="Pyruvate_Kinase"/>
    <property type="match status" value="1"/>
</dbReference>
<evidence type="ECO:0000256" key="8">
    <source>
        <dbReference type="ARBA" id="ARBA00022679"/>
    </source>
</evidence>
<dbReference type="InterPro" id="IPR015793">
    <property type="entry name" value="Pyrv_Knase_brl"/>
</dbReference>
<dbReference type="Gene3D" id="3.20.20.60">
    <property type="entry name" value="Phosphoenolpyruvate-binding domains"/>
    <property type="match status" value="1"/>
</dbReference>
<dbReference type="GO" id="GO:0016301">
    <property type="term" value="F:kinase activity"/>
    <property type="evidence" value="ECO:0007669"/>
    <property type="project" value="UniProtKB-KW"/>
</dbReference>
<dbReference type="InterPro" id="IPR040442">
    <property type="entry name" value="Pyrv_kinase-like_dom_sf"/>
</dbReference>
<evidence type="ECO:0000256" key="15">
    <source>
        <dbReference type="ARBA" id="ARBA00023317"/>
    </source>
</evidence>
<dbReference type="Proteomes" id="UP000016924">
    <property type="component" value="Unassembled WGS sequence"/>
</dbReference>
<dbReference type="NCBIfam" id="TIGR01064">
    <property type="entry name" value="pyruv_kin"/>
    <property type="match status" value="1"/>
</dbReference>
<dbReference type="InterPro" id="IPR011037">
    <property type="entry name" value="Pyrv_Knase-like_insert_dom_sf"/>
</dbReference>
<evidence type="ECO:0000259" key="19">
    <source>
        <dbReference type="Pfam" id="PF02887"/>
    </source>
</evidence>
<evidence type="ECO:0000256" key="10">
    <source>
        <dbReference type="ARBA" id="ARBA00022741"/>
    </source>
</evidence>
<dbReference type="PRINTS" id="PR01050">
    <property type="entry name" value="PYRUVTKNASE"/>
</dbReference>
<dbReference type="InterPro" id="IPR015806">
    <property type="entry name" value="Pyrv_Knase_insert_dom_sf"/>
</dbReference>
<keyword evidence="12" id="KW-0067">ATP-binding</keyword>
<comment type="catalytic activity">
    <reaction evidence="16 17">
        <text>pyruvate + ATP = phosphoenolpyruvate + ADP + H(+)</text>
        <dbReference type="Rhea" id="RHEA:18157"/>
        <dbReference type="ChEBI" id="CHEBI:15361"/>
        <dbReference type="ChEBI" id="CHEBI:15378"/>
        <dbReference type="ChEBI" id="CHEBI:30616"/>
        <dbReference type="ChEBI" id="CHEBI:58702"/>
        <dbReference type="ChEBI" id="CHEBI:456216"/>
        <dbReference type="EC" id="2.7.1.40"/>
    </reaction>
</comment>
<keyword evidence="10" id="KW-0547">Nucleotide-binding</keyword>
<dbReference type="GeneID" id="19899175"/>
<evidence type="ECO:0000256" key="6">
    <source>
        <dbReference type="ARBA" id="ARBA00012142"/>
    </source>
</evidence>
<evidence type="ECO:0000256" key="13">
    <source>
        <dbReference type="ARBA" id="ARBA00022842"/>
    </source>
</evidence>
<evidence type="ECO:0000256" key="5">
    <source>
        <dbReference type="ARBA" id="ARBA00011881"/>
    </source>
</evidence>
<comment type="cofactor">
    <cofactor evidence="2">
        <name>K(+)</name>
        <dbReference type="ChEBI" id="CHEBI:29103"/>
    </cofactor>
</comment>
<dbReference type="InterPro" id="IPR015813">
    <property type="entry name" value="Pyrv/PenolPyrv_kinase-like_dom"/>
</dbReference>
<dbReference type="EC" id="2.7.1.40" evidence="6 17"/>
<dbReference type="PROSITE" id="PS00110">
    <property type="entry name" value="PYRUVATE_KINASE"/>
    <property type="match status" value="1"/>
</dbReference>
<dbReference type="SUPFAM" id="SSF52935">
    <property type="entry name" value="PK C-terminal domain-like"/>
    <property type="match status" value="1"/>
</dbReference>
<comment type="subunit">
    <text evidence="5">Homotetramer.</text>
</comment>
<sequence length="527" mass="57937">MANALDHLSAGRTRIEWLSQLNTEYTPLRAYRRTSIIGTIGPKTNSAEKINLLRKAGLNVVRMNFSHGSYEYHQSVVDNARKAERELAGRPLAIALDTKGPEIRTGNTVNDEDIPISAGDELNITTDEKYATASDKENMYVDYKNITKVIEKGRIIFVDDGVLSFTVLDVVDAQTLRCKCMNNGKISSRKGVNLPKTDIDLPALSEKDKADLRFGVKNGVDMIFASFIRRGEDVKAIREVLGEDGKDIQIISKIENQQGVNNFDEILKQTDGVMVARGDLGIEIPPAQVFIAQKMMITKCNIAGKPAICATQMLESMTYNPRPTRAEVSDVGNAVLDGADCVMLSGETAKGNYPVEAVTMMHDTCLLAEVAIPYVNAFDELRKLAPVPCPTTETCAMAAVSASLEQNAGAILVLTTSGTTARLVSKYRPVCPIIMVTRNARASRYSHLYRGVYPFYFPEKKPDFKEAPWQEDVDRRLEWGIMNAIKLGVLNKGDAVICVQGWRGGMGHTNTLRIVPAKEGLGLDQDA</sequence>
<dbReference type="Gene3D" id="2.40.33.10">
    <property type="entry name" value="PK beta-barrel domain-like"/>
    <property type="match status" value="1"/>
</dbReference>
<keyword evidence="13 17" id="KW-0460">Magnesium</keyword>
<evidence type="ECO:0000256" key="9">
    <source>
        <dbReference type="ARBA" id="ARBA00022723"/>
    </source>
</evidence>
<dbReference type="PANTHER" id="PTHR11817">
    <property type="entry name" value="PYRUVATE KINASE"/>
    <property type="match status" value="1"/>
</dbReference>
<keyword evidence="14 17" id="KW-0324">Glycolysis</keyword>
<keyword evidence="21" id="KW-1185">Reference proteome</keyword>
<dbReference type="FunFam" id="2.40.33.10:FF:000001">
    <property type="entry name" value="Pyruvate kinase"/>
    <property type="match status" value="1"/>
</dbReference>
<comment type="pathway">
    <text evidence="3 17">Carbohydrate degradation; glycolysis; pyruvate from D-glyceraldehyde 3-phosphate: step 5/5.</text>
</comment>
<dbReference type="OrthoDB" id="108365at2759"/>
<evidence type="ECO:0000256" key="16">
    <source>
        <dbReference type="ARBA" id="ARBA00048152"/>
    </source>
</evidence>
<evidence type="ECO:0000256" key="12">
    <source>
        <dbReference type="ARBA" id="ARBA00022840"/>
    </source>
</evidence>
<evidence type="ECO:0000256" key="7">
    <source>
        <dbReference type="ARBA" id="ARBA00018587"/>
    </source>
</evidence>
<dbReference type="NCBIfam" id="NF004491">
    <property type="entry name" value="PRK05826.1"/>
    <property type="match status" value="1"/>
</dbReference>
<organism evidence="20 21">
    <name type="scientific">Coniosporium apollinis (strain CBS 100218)</name>
    <name type="common">Rock-inhabiting black yeast</name>
    <dbReference type="NCBI Taxonomy" id="1168221"/>
    <lineage>
        <taxon>Eukaryota</taxon>
        <taxon>Fungi</taxon>
        <taxon>Dikarya</taxon>
        <taxon>Ascomycota</taxon>
        <taxon>Pezizomycotina</taxon>
        <taxon>Dothideomycetes</taxon>
        <taxon>Dothideomycetes incertae sedis</taxon>
        <taxon>Coniosporium</taxon>
    </lineage>
</organism>
<evidence type="ECO:0000256" key="1">
    <source>
        <dbReference type="ARBA" id="ARBA00001946"/>
    </source>
</evidence>
<gene>
    <name evidence="20" type="ORF">W97_01864</name>
</gene>
<dbReference type="GO" id="GO:0061621">
    <property type="term" value="P:canonical glycolysis"/>
    <property type="evidence" value="ECO:0007669"/>
    <property type="project" value="EnsemblFungi"/>
</dbReference>
<dbReference type="EMBL" id="JH767559">
    <property type="protein sequence ID" value="EON62640.1"/>
    <property type="molecule type" value="Genomic_DNA"/>
</dbReference>
<dbReference type="Pfam" id="PF00224">
    <property type="entry name" value="PK"/>
    <property type="match status" value="1"/>
</dbReference>